<evidence type="ECO:0000256" key="1">
    <source>
        <dbReference type="ARBA" id="ARBA00022737"/>
    </source>
</evidence>
<dbReference type="Pfam" id="PF08518">
    <property type="entry name" value="GIT_SHD"/>
    <property type="match status" value="2"/>
</dbReference>
<evidence type="ECO:0000259" key="4">
    <source>
        <dbReference type="SMART" id="SM00555"/>
    </source>
</evidence>
<dbReference type="Pfam" id="PF12205">
    <property type="entry name" value="GIT1_C"/>
    <property type="match status" value="1"/>
</dbReference>
<feature type="domain" description="GIT Spa2 homology (SHD)" evidence="4">
    <location>
        <begin position="67"/>
        <end position="97"/>
    </location>
</feature>
<dbReference type="AlphaFoldDB" id="A0A1X2GEZ1"/>
<evidence type="ECO:0000256" key="2">
    <source>
        <dbReference type="SAM" id="Coils"/>
    </source>
</evidence>
<feature type="compositionally biased region" description="Acidic residues" evidence="3">
    <location>
        <begin position="608"/>
        <end position="618"/>
    </location>
</feature>
<dbReference type="Gene3D" id="1.20.120.330">
    <property type="entry name" value="Nucleotidyltransferases domain 2"/>
    <property type="match status" value="1"/>
</dbReference>
<dbReference type="OrthoDB" id="5588096at2759"/>
<name>A0A1X2GEZ1_9FUNG</name>
<dbReference type="Proteomes" id="UP000242146">
    <property type="component" value="Unassembled WGS sequence"/>
</dbReference>
<dbReference type="PANTHER" id="PTHR21601">
    <property type="entry name" value="SPA2 PROTEIN"/>
    <property type="match status" value="1"/>
</dbReference>
<organism evidence="5 6">
    <name type="scientific">Hesseltinella vesiculosa</name>
    <dbReference type="NCBI Taxonomy" id="101127"/>
    <lineage>
        <taxon>Eukaryota</taxon>
        <taxon>Fungi</taxon>
        <taxon>Fungi incertae sedis</taxon>
        <taxon>Mucoromycota</taxon>
        <taxon>Mucoromycotina</taxon>
        <taxon>Mucoromycetes</taxon>
        <taxon>Mucorales</taxon>
        <taxon>Cunninghamellaceae</taxon>
        <taxon>Hesseltinella</taxon>
    </lineage>
</organism>
<keyword evidence="1" id="KW-0677">Repeat</keyword>
<reference evidence="5 6" key="1">
    <citation type="submission" date="2016-07" db="EMBL/GenBank/DDBJ databases">
        <title>Pervasive Adenine N6-methylation of Active Genes in Fungi.</title>
        <authorList>
            <consortium name="DOE Joint Genome Institute"/>
            <person name="Mondo S.J."/>
            <person name="Dannebaum R.O."/>
            <person name="Kuo R.C."/>
            <person name="Labutti K."/>
            <person name="Haridas S."/>
            <person name="Kuo A."/>
            <person name="Salamov A."/>
            <person name="Ahrendt S.R."/>
            <person name="Lipzen A."/>
            <person name="Sullivan W."/>
            <person name="Andreopoulos W.B."/>
            <person name="Clum A."/>
            <person name="Lindquist E."/>
            <person name="Daum C."/>
            <person name="Ramamoorthy G.K."/>
            <person name="Gryganskyi A."/>
            <person name="Culley D."/>
            <person name="Magnuson J.K."/>
            <person name="James T.Y."/>
            <person name="O'Malley M.A."/>
            <person name="Stajich J.E."/>
            <person name="Spatafora J.W."/>
            <person name="Visel A."/>
            <person name="Grigoriev I.V."/>
        </authorList>
    </citation>
    <scope>NUCLEOTIDE SEQUENCE [LARGE SCALE GENOMIC DNA]</scope>
    <source>
        <strain evidence="5 6">NRRL 3301</strain>
    </source>
</reference>
<proteinExistence type="predicted"/>
<dbReference type="Pfam" id="PF23742">
    <property type="entry name" value="VBS_C3G9"/>
    <property type="match status" value="1"/>
</dbReference>
<sequence length="771" mass="86756">MPLAKSFSTSSRSTGRSPSIASYSSRSQGSANYESTARTYYIELKKYLAAFLRKEAIEGVHPQRASARQKLSRLSNLQFHELAMDVYDELMRRNLNDRFVPFLSVREEFHPKRNQARQKLATLSEERFMDLASDVYFELVRRYPHIMDPDDESRPPMPVMPMPSKSNGLPSPPPAGPPPSQSTTIIPTKGTINVESLSTKDFSDDDDDSHYSRDSPGTNGFHPHSPPSSHAPPRQRQASLSSNRNPHYQSNNSKQPYQGMKSNKHEEEESLDTLMADLGNMVSRSDDPRQRDQDQRLVSMTKRIQQLEKENQELLTNKASYDPGEGEREMTSMKNRLNQLQDEYNRLDELYRKLERDHHDQQEMVQTVKQETTDLMKELSKLSKENDQLKGDKDSAERQIKDLRKEVGDWEAKYQHAKIELRQVKGADDKDLPRQDFIKENHLQPSRSGAISYDSVLRYQGGLEDLLRSIRTKSPTDVLNTVRSVVLVCKSMTEDVEHCEARGILPSDKQAKVLALKKPFSNGLAHLVAVTKTHINSMGLSPVMLVDVAASHLTATVIDLVKLLGMNPDLRGAPPSPSTASATSTSPVKTSTPNVATITKALLPSTLEESDLDSDDDNQPIRHMKQTRQPSPIDPHDDDAMSPTQLASYLKGETDQIVQNVQRLLGALRSPQRSSEVYGIITKIVEVVTTVNEASRSTFSNSSTGAGLRYRQQGETILSDLKRCQDKLIYIRNESFDRSPETASSSAKRDLAKESYEIAKYIKELISLCEA</sequence>
<evidence type="ECO:0000313" key="6">
    <source>
        <dbReference type="Proteomes" id="UP000242146"/>
    </source>
</evidence>
<feature type="compositionally biased region" description="Pro residues" evidence="3">
    <location>
        <begin position="170"/>
        <end position="180"/>
    </location>
</feature>
<feature type="region of interest" description="Disordered" evidence="3">
    <location>
        <begin position="572"/>
        <end position="643"/>
    </location>
</feature>
<dbReference type="InterPro" id="IPR022018">
    <property type="entry name" value="GIT1_C"/>
</dbReference>
<dbReference type="GO" id="GO:0005078">
    <property type="term" value="F:MAP-kinase scaffold activity"/>
    <property type="evidence" value="ECO:0007669"/>
    <property type="project" value="TreeGrafter"/>
</dbReference>
<feature type="domain" description="GIT Spa2 homology (SHD)" evidence="4">
    <location>
        <begin position="116"/>
        <end position="146"/>
    </location>
</feature>
<feature type="compositionally biased region" description="Low complexity" evidence="3">
    <location>
        <begin position="1"/>
        <end position="27"/>
    </location>
</feature>
<dbReference type="InterPro" id="IPR039892">
    <property type="entry name" value="Spa2/Sph1"/>
</dbReference>
<evidence type="ECO:0000256" key="3">
    <source>
        <dbReference type="SAM" id="MobiDB-lite"/>
    </source>
</evidence>
<dbReference type="STRING" id="101127.A0A1X2GEZ1"/>
<keyword evidence="6" id="KW-1185">Reference proteome</keyword>
<comment type="caution">
    <text evidence="5">The sequence shown here is derived from an EMBL/GenBank/DDBJ whole genome shotgun (WGS) entry which is preliminary data.</text>
</comment>
<protein>
    <recommendedName>
        <fullName evidence="4">GIT Spa2 homology (SHD) domain-containing protein</fullName>
    </recommendedName>
</protein>
<keyword evidence="2" id="KW-0175">Coiled coil</keyword>
<feature type="compositionally biased region" description="Low complexity" evidence="3">
    <location>
        <begin position="578"/>
        <end position="593"/>
    </location>
</feature>
<dbReference type="EMBL" id="MCGT01000020">
    <property type="protein sequence ID" value="ORX51619.1"/>
    <property type="molecule type" value="Genomic_DNA"/>
</dbReference>
<accession>A0A1X2GEZ1</accession>
<feature type="compositionally biased region" description="Polar residues" evidence="3">
    <location>
        <begin position="236"/>
        <end position="256"/>
    </location>
</feature>
<dbReference type="InterPro" id="IPR013724">
    <property type="entry name" value="GIT_SHD"/>
</dbReference>
<gene>
    <name evidence="5" type="ORF">DM01DRAFT_1337123</name>
</gene>
<dbReference type="InterPro" id="IPR056439">
    <property type="entry name" value="VBS_C3G9"/>
</dbReference>
<dbReference type="SMART" id="SM00555">
    <property type="entry name" value="GIT"/>
    <property type="match status" value="2"/>
</dbReference>
<feature type="region of interest" description="Disordered" evidence="3">
    <location>
        <begin position="147"/>
        <end position="269"/>
    </location>
</feature>
<feature type="region of interest" description="Disordered" evidence="3">
    <location>
        <begin position="1"/>
        <end position="28"/>
    </location>
</feature>
<dbReference type="PANTHER" id="PTHR21601:SF0">
    <property type="entry name" value="PROTEIN SPA2-RELATED"/>
    <property type="match status" value="1"/>
</dbReference>
<feature type="coiled-coil region" evidence="2">
    <location>
        <begin position="290"/>
        <end position="420"/>
    </location>
</feature>
<evidence type="ECO:0000313" key="5">
    <source>
        <dbReference type="EMBL" id="ORX51619.1"/>
    </source>
</evidence>